<dbReference type="SMART" id="SM01260">
    <property type="entry name" value="LANC_like"/>
    <property type="match status" value="1"/>
</dbReference>
<dbReference type="Pfam" id="PF05147">
    <property type="entry name" value="LANC_like"/>
    <property type="match status" value="1"/>
</dbReference>
<comment type="catalytic activity">
    <reaction evidence="8">
        <text>L-seryl-[protein] + ATP = O-phospho-L-seryl-[protein] + ADP + H(+)</text>
        <dbReference type="Rhea" id="RHEA:17989"/>
        <dbReference type="Rhea" id="RHEA-COMP:9863"/>
        <dbReference type="Rhea" id="RHEA-COMP:11604"/>
        <dbReference type="ChEBI" id="CHEBI:15378"/>
        <dbReference type="ChEBI" id="CHEBI:29999"/>
        <dbReference type="ChEBI" id="CHEBI:30616"/>
        <dbReference type="ChEBI" id="CHEBI:83421"/>
        <dbReference type="ChEBI" id="CHEBI:456216"/>
        <dbReference type="EC" id="2.7.11.1"/>
    </reaction>
</comment>
<dbReference type="InterPro" id="IPR058053">
    <property type="entry name" value="RamC_C"/>
</dbReference>
<dbReference type="InterPro" id="IPR007822">
    <property type="entry name" value="LANC-like"/>
</dbReference>
<keyword evidence="3" id="KW-0808">Transferase</keyword>
<dbReference type="GO" id="GO:0005524">
    <property type="term" value="F:ATP binding"/>
    <property type="evidence" value="ECO:0007669"/>
    <property type="project" value="UniProtKB-KW"/>
</dbReference>
<dbReference type="InterPro" id="IPR053524">
    <property type="entry name" value="Aerial_hyphae_peptide-synth"/>
</dbReference>
<protein>
    <recommendedName>
        <fullName evidence="1">non-specific serine/threonine protein kinase</fullName>
        <ecNumber evidence="1">2.7.11.1</ecNumber>
    </recommendedName>
</protein>
<dbReference type="GO" id="GO:0005737">
    <property type="term" value="C:cytoplasm"/>
    <property type="evidence" value="ECO:0007669"/>
    <property type="project" value="TreeGrafter"/>
</dbReference>
<feature type="domain" description="Protein kinase" evidence="9">
    <location>
        <begin position="229"/>
        <end position="503"/>
    </location>
</feature>
<keyword evidence="5 10" id="KW-0418">Kinase</keyword>
<dbReference type="AlphaFoldDB" id="A0A7D4G4N6"/>
<dbReference type="InterPro" id="IPR000719">
    <property type="entry name" value="Prot_kinase_dom"/>
</dbReference>
<keyword evidence="4" id="KW-0547">Nucleotide-binding</keyword>
<evidence type="ECO:0000259" key="9">
    <source>
        <dbReference type="PROSITE" id="PS50011"/>
    </source>
</evidence>
<sequence>MDLRYFEYLLDDEKYYTKFTVNDVAFTLPEIFKNNSDKFDIYYSEDFHWKEIRMKYPHLLTQGWKIHISAILSESQNILNIVSKICFNYNVSFKFVRTHGELKFKNVKYADRSSSGKFITIYPNSEEQFIILLDILHNSLLGFKNGPYILTDKRWRDGNVYFRYGGFKTIKKVNDQNNYYIYTPEGNLIVDDRDPYYKLPDFIKEPSFIQKIENEYIIDDEELSNLNKYEIIDVIHFSNGGGVYLAKSINNHSKCIIKEGRLSAGLDGENIDAFTRISREFKYLSKLFDVKGVVEPIEFFKEWENNYLVEKYIDGYVLDDWIRLNFPFIADSTTRNSYANRIINILNKLLDIINEIHSKNVAIGDLQPNNIIINDEDEVTIIDLEVASDANADNSLNIRTPGFMDKRAKTSEENDIIALINIAWYCFLPIGPISSINKTIIANHFNHIKKTFSPSISNKFYEYIYKCSNLLSFGDDYIKLLTENNNILEISINKIMEIKNSLLYTLEQDANYNSIKLFHGDIRQYETELGMYNFLYGSFGNIYTLYKYNKLNDSSLDWIDKFCDFKKYNDLGLFTGKAGIASILYNIDLKESANKLFKEVTDELDLNSPDITLLSGLSGIGLSLIEYYRVTNDLNILYLVEDIGRKMIQKLTDKYFEIEPIDDFSPIGLLTGWTSISYFLINLYKLTNRDTYINYAHVAIKKDLAKCKFDGALYTEYNSILSPYLLGGSTGIAICIKEFQKLGIHDYDNQFEQILININTTNFYGVGLFRGVGSMILLSTYATDNKTALINKSLSLLELFLSYNDNEILVPGEFSYKFSNDVFSGTSGILLLLYDILNNTTDTWIPTIKQ</sequence>
<dbReference type="PANTHER" id="PTHR24361">
    <property type="entry name" value="MITOGEN-ACTIVATED KINASE KINASE KINASE"/>
    <property type="match status" value="1"/>
</dbReference>
<dbReference type="InterPro" id="IPR012341">
    <property type="entry name" value="6hp_glycosidase-like_sf"/>
</dbReference>
<organism evidence="10 11">
    <name type="scientific">Finegoldia magna</name>
    <name type="common">Peptostreptococcus magnus</name>
    <dbReference type="NCBI Taxonomy" id="1260"/>
    <lineage>
        <taxon>Bacteria</taxon>
        <taxon>Bacillati</taxon>
        <taxon>Bacillota</taxon>
        <taxon>Tissierellia</taxon>
        <taxon>Tissierellales</taxon>
        <taxon>Peptoniphilaceae</taxon>
        <taxon>Finegoldia</taxon>
    </lineage>
</organism>
<evidence type="ECO:0000256" key="8">
    <source>
        <dbReference type="ARBA" id="ARBA00048679"/>
    </source>
</evidence>
<name>A0A7D4G4N6_FINMA</name>
<keyword evidence="6" id="KW-0067">ATP-binding</keyword>
<evidence type="ECO:0000256" key="4">
    <source>
        <dbReference type="ARBA" id="ARBA00022741"/>
    </source>
</evidence>
<comment type="catalytic activity">
    <reaction evidence="7">
        <text>L-threonyl-[protein] + ATP = O-phospho-L-threonyl-[protein] + ADP + H(+)</text>
        <dbReference type="Rhea" id="RHEA:46608"/>
        <dbReference type="Rhea" id="RHEA-COMP:11060"/>
        <dbReference type="Rhea" id="RHEA-COMP:11605"/>
        <dbReference type="ChEBI" id="CHEBI:15378"/>
        <dbReference type="ChEBI" id="CHEBI:30013"/>
        <dbReference type="ChEBI" id="CHEBI:30616"/>
        <dbReference type="ChEBI" id="CHEBI:61977"/>
        <dbReference type="ChEBI" id="CHEBI:456216"/>
        <dbReference type="EC" id="2.7.11.1"/>
    </reaction>
</comment>
<dbReference type="GO" id="GO:0005975">
    <property type="term" value="P:carbohydrate metabolic process"/>
    <property type="evidence" value="ECO:0007669"/>
    <property type="project" value="InterPro"/>
</dbReference>
<dbReference type="SUPFAM" id="SSF158745">
    <property type="entry name" value="LanC-like"/>
    <property type="match status" value="3"/>
</dbReference>
<gene>
    <name evidence="10" type="ORF">FOC70_01790</name>
</gene>
<evidence type="ECO:0000313" key="11">
    <source>
        <dbReference type="Proteomes" id="UP000502899"/>
    </source>
</evidence>
<dbReference type="PROSITE" id="PS50011">
    <property type="entry name" value="PROTEIN_KINASE_DOM"/>
    <property type="match status" value="1"/>
</dbReference>
<evidence type="ECO:0000256" key="5">
    <source>
        <dbReference type="ARBA" id="ARBA00022777"/>
    </source>
</evidence>
<dbReference type="InterPro" id="IPR011009">
    <property type="entry name" value="Kinase-like_dom_sf"/>
</dbReference>
<dbReference type="Proteomes" id="UP000502899">
    <property type="component" value="Chromosome"/>
</dbReference>
<reference evidence="10 11" key="1">
    <citation type="submission" date="2020-05" db="EMBL/GenBank/DDBJ databases">
        <title>FDA dAtabase for Regulatory Grade micrObial Sequences (FDA-ARGOS): Supporting development and validation of Infectious Disease Dx tests.</title>
        <authorList>
            <person name="Pederson C."/>
            <person name="Tallon L."/>
            <person name="Sadzewicz L."/>
            <person name="Zhao X."/>
            <person name="Vavikolanu K."/>
            <person name="Mehta A."/>
            <person name="Aluvathingal J."/>
            <person name="Nadendla S."/>
            <person name="Myers T."/>
            <person name="Yan Y."/>
            <person name="Sichtig H."/>
        </authorList>
    </citation>
    <scope>NUCLEOTIDE SEQUENCE [LARGE SCALE GENOMIC DNA]</scope>
    <source>
        <strain evidence="10 11">FDAARGOS_764</strain>
    </source>
</reference>
<proteinExistence type="predicted"/>
<evidence type="ECO:0000256" key="1">
    <source>
        <dbReference type="ARBA" id="ARBA00012513"/>
    </source>
</evidence>
<dbReference type="InterPro" id="IPR057929">
    <property type="entry name" value="RamC_N"/>
</dbReference>
<dbReference type="NCBIfam" id="NF038151">
    <property type="entry name" value="lanthi_synth_III"/>
    <property type="match status" value="1"/>
</dbReference>
<dbReference type="CDD" id="cd04791">
    <property type="entry name" value="LanC_SerThrkinase"/>
    <property type="match status" value="1"/>
</dbReference>
<dbReference type="EMBL" id="CP054000">
    <property type="protein sequence ID" value="QKH79166.1"/>
    <property type="molecule type" value="Genomic_DNA"/>
</dbReference>
<evidence type="ECO:0000313" key="10">
    <source>
        <dbReference type="EMBL" id="QKH79166.1"/>
    </source>
</evidence>
<dbReference type="GO" id="GO:0004674">
    <property type="term" value="F:protein serine/threonine kinase activity"/>
    <property type="evidence" value="ECO:0007669"/>
    <property type="project" value="UniProtKB-KW"/>
</dbReference>
<dbReference type="Pfam" id="PF25816">
    <property type="entry name" value="RamC_N"/>
    <property type="match status" value="1"/>
</dbReference>
<dbReference type="Pfam" id="PF00069">
    <property type="entry name" value="Pkinase"/>
    <property type="match status" value="1"/>
</dbReference>
<dbReference type="SUPFAM" id="SSF56112">
    <property type="entry name" value="Protein kinase-like (PK-like)"/>
    <property type="match status" value="1"/>
</dbReference>
<evidence type="ECO:0000256" key="6">
    <source>
        <dbReference type="ARBA" id="ARBA00022840"/>
    </source>
</evidence>
<keyword evidence="2" id="KW-0723">Serine/threonine-protein kinase</keyword>
<dbReference type="EC" id="2.7.11.1" evidence="1"/>
<dbReference type="InterPro" id="IPR053235">
    <property type="entry name" value="Ser_Thr_kinase"/>
</dbReference>
<evidence type="ECO:0000256" key="3">
    <source>
        <dbReference type="ARBA" id="ARBA00022679"/>
    </source>
</evidence>
<dbReference type="RefSeq" id="WP_002838471.1">
    <property type="nucleotide sequence ID" value="NZ_CP054000.1"/>
</dbReference>
<evidence type="ECO:0000256" key="7">
    <source>
        <dbReference type="ARBA" id="ARBA00047899"/>
    </source>
</evidence>
<accession>A0A7D4G4N6</accession>
<dbReference type="Gene3D" id="1.10.510.10">
    <property type="entry name" value="Transferase(Phosphotransferase) domain 1"/>
    <property type="match status" value="1"/>
</dbReference>
<dbReference type="GO" id="GO:0031179">
    <property type="term" value="P:peptide modification"/>
    <property type="evidence" value="ECO:0007669"/>
    <property type="project" value="InterPro"/>
</dbReference>
<evidence type="ECO:0000256" key="2">
    <source>
        <dbReference type="ARBA" id="ARBA00022527"/>
    </source>
</evidence>
<dbReference type="PANTHER" id="PTHR24361:SF433">
    <property type="entry name" value="PROTEIN KINASE DOMAIN-CONTAINING PROTEIN"/>
    <property type="match status" value="1"/>
</dbReference>
<dbReference type="Gene3D" id="1.50.10.10">
    <property type="match status" value="2"/>
</dbReference>